<comment type="caution">
    <text evidence="2">The sequence shown here is derived from an EMBL/GenBank/DDBJ whole genome shotgun (WGS) entry which is preliminary data.</text>
</comment>
<dbReference type="EMBL" id="VWOX01000022">
    <property type="protein sequence ID" value="KAA5539068.1"/>
    <property type="molecule type" value="Genomic_DNA"/>
</dbReference>
<evidence type="ECO:0000313" key="3">
    <source>
        <dbReference type="Proteomes" id="UP000324479"/>
    </source>
</evidence>
<feature type="region of interest" description="Disordered" evidence="1">
    <location>
        <begin position="1"/>
        <end position="82"/>
    </location>
</feature>
<dbReference type="AlphaFoldDB" id="A0A5M6CUZ3"/>
<feature type="compositionally biased region" description="Gly residues" evidence="1">
    <location>
        <begin position="19"/>
        <end position="80"/>
    </location>
</feature>
<evidence type="ECO:0008006" key="4">
    <source>
        <dbReference type="Google" id="ProtNLM"/>
    </source>
</evidence>
<sequence length="378" mass="42127">MDRPLRPETLPGLVRPGGNRPGPGGDRPGIGDGNRPGRPGIGDGNRPGRPGIGDGNRPGRPGIGDGNRPGRPGRPGGGIDIGDINIGNNTVISNRPGWVNIDNDRINNINNRWQNQIGGIQNWRGRYPDRGRYWNNWGNGVRNHWDHYHHHGDWFGPSWWNRHYHACGGWHYGYAFNRYPWSYWWTVPTFATFTNWFSWSAPSAVWTQPVYYDYGQGGNVVYQDNSVYIDGQQVATADEFAQSAAALATVDPPEDEQTAEEIDWMPLGTFAVSSGEKDVDPNRILQLAVNKEGIISGTLYNTQTDQADTVQGRVDKETQRVAFRIGESEEVVVESGLYNLTQDEAPILVHFGDSRVENWLLVRLENPEAESADAEEAP</sequence>
<reference evidence="2 3" key="1">
    <citation type="submission" date="2019-08" db="EMBL/GenBank/DDBJ databases">
        <authorList>
            <person name="Dhanesh K."/>
            <person name="Kumar G."/>
            <person name="Sasikala C."/>
            <person name="Venkata Ramana C."/>
        </authorList>
    </citation>
    <scope>NUCLEOTIDE SEQUENCE [LARGE SCALE GENOMIC DNA]</scope>
    <source>
        <strain evidence="2 3">JC645</strain>
    </source>
</reference>
<gene>
    <name evidence="2" type="ORF">FYK55_25355</name>
</gene>
<evidence type="ECO:0000313" key="2">
    <source>
        <dbReference type="EMBL" id="KAA5539068.1"/>
    </source>
</evidence>
<evidence type="ECO:0000256" key="1">
    <source>
        <dbReference type="SAM" id="MobiDB-lite"/>
    </source>
</evidence>
<keyword evidence="3" id="KW-1185">Reference proteome</keyword>
<organism evidence="2 3">
    <name type="scientific">Roseiconus nitratireducens</name>
    <dbReference type="NCBI Taxonomy" id="2605748"/>
    <lineage>
        <taxon>Bacteria</taxon>
        <taxon>Pseudomonadati</taxon>
        <taxon>Planctomycetota</taxon>
        <taxon>Planctomycetia</taxon>
        <taxon>Pirellulales</taxon>
        <taxon>Pirellulaceae</taxon>
        <taxon>Roseiconus</taxon>
    </lineage>
</organism>
<name>A0A5M6CUZ3_9BACT</name>
<proteinExistence type="predicted"/>
<dbReference type="Proteomes" id="UP000324479">
    <property type="component" value="Unassembled WGS sequence"/>
</dbReference>
<dbReference type="RefSeq" id="WP_150079442.1">
    <property type="nucleotide sequence ID" value="NZ_VWOX01000022.1"/>
</dbReference>
<protein>
    <recommendedName>
        <fullName evidence="4">Mu-protocadherin-putative cell-suface protein</fullName>
    </recommendedName>
</protein>
<accession>A0A5M6CUZ3</accession>